<dbReference type="InterPro" id="IPR050131">
    <property type="entry name" value="Peptidase_S8_subtilisin-like"/>
</dbReference>
<evidence type="ECO:0000256" key="2">
    <source>
        <dbReference type="ARBA" id="ARBA00022670"/>
    </source>
</evidence>
<dbReference type="GO" id="GO:0004252">
    <property type="term" value="F:serine-type endopeptidase activity"/>
    <property type="evidence" value="ECO:0007669"/>
    <property type="project" value="UniProtKB-UniRule"/>
</dbReference>
<accession>A0A399FCH0</accession>
<dbReference type="Gene3D" id="3.40.50.200">
    <property type="entry name" value="Peptidase S8/S53 domain"/>
    <property type="match status" value="1"/>
</dbReference>
<dbReference type="Proteomes" id="UP000266178">
    <property type="component" value="Unassembled WGS sequence"/>
</dbReference>
<feature type="active site" description="Charge relay system" evidence="5">
    <location>
        <position position="345"/>
    </location>
</feature>
<comment type="caution">
    <text evidence="8">The sequence shown here is derived from an EMBL/GenBank/DDBJ whole genome shotgun (WGS) entry which is preliminary data.</text>
</comment>
<dbReference type="InterPro" id="IPR036852">
    <property type="entry name" value="Peptidase_S8/S53_dom_sf"/>
</dbReference>
<dbReference type="AlphaFoldDB" id="A0A399FCH0"/>
<dbReference type="InterPro" id="IPR000209">
    <property type="entry name" value="Peptidase_S8/S53_dom"/>
</dbReference>
<proteinExistence type="inferred from homology"/>
<dbReference type="EC" id="3.4.21.-" evidence="8"/>
<dbReference type="EMBL" id="QWLB01000001">
    <property type="protein sequence ID" value="RIH93923.1"/>
    <property type="molecule type" value="Genomic_DNA"/>
</dbReference>
<dbReference type="Pfam" id="PF00082">
    <property type="entry name" value="Peptidase_S8"/>
    <property type="match status" value="1"/>
</dbReference>
<comment type="similarity">
    <text evidence="1 5">Belongs to the peptidase S8 family.</text>
</comment>
<evidence type="ECO:0000256" key="6">
    <source>
        <dbReference type="SAM" id="MobiDB-lite"/>
    </source>
</evidence>
<feature type="active site" description="Charge relay system" evidence="5">
    <location>
        <position position="297"/>
    </location>
</feature>
<evidence type="ECO:0000256" key="5">
    <source>
        <dbReference type="PROSITE-ProRule" id="PRU01240"/>
    </source>
</evidence>
<feature type="region of interest" description="Disordered" evidence="6">
    <location>
        <begin position="93"/>
        <end position="113"/>
    </location>
</feature>
<evidence type="ECO:0000256" key="4">
    <source>
        <dbReference type="ARBA" id="ARBA00022825"/>
    </source>
</evidence>
<evidence type="ECO:0000313" key="9">
    <source>
        <dbReference type="Proteomes" id="UP000266178"/>
    </source>
</evidence>
<evidence type="ECO:0000256" key="3">
    <source>
        <dbReference type="ARBA" id="ARBA00022801"/>
    </source>
</evidence>
<dbReference type="CDD" id="cd00306">
    <property type="entry name" value="Peptidases_S8_S53"/>
    <property type="match status" value="1"/>
</dbReference>
<organism evidence="8 9">
    <name type="scientific">Meiothermus granaticius NBRC 107808</name>
    <dbReference type="NCBI Taxonomy" id="1227551"/>
    <lineage>
        <taxon>Bacteria</taxon>
        <taxon>Thermotogati</taxon>
        <taxon>Deinococcota</taxon>
        <taxon>Deinococci</taxon>
        <taxon>Thermales</taxon>
        <taxon>Thermaceae</taxon>
        <taxon>Meiothermus</taxon>
    </lineage>
</organism>
<dbReference type="PANTHER" id="PTHR43806:SF11">
    <property type="entry name" value="CEREVISIN-RELATED"/>
    <property type="match status" value="1"/>
</dbReference>
<dbReference type="PROSITE" id="PS51892">
    <property type="entry name" value="SUBTILASE"/>
    <property type="match status" value="1"/>
</dbReference>
<dbReference type="PANTHER" id="PTHR43806">
    <property type="entry name" value="PEPTIDASE S8"/>
    <property type="match status" value="1"/>
</dbReference>
<keyword evidence="9" id="KW-1185">Reference proteome</keyword>
<sequence>MFPNVGTKGTGEPVVQPAEREFSDRAVHPWVPHLARFGWKICGWSASLLGLLMLEACGSVSSPLAYSAVPSSLPADGGTVSLSWPVERGTRFTLSSDPPLPGLPLQTEGGGATVRVGGNLSPNPTTYRLTLEAFGPGGRRVSTQTVEVAAPASAQRKCASKPSAQAGSAQRLGAELQGVGGFEAPHVPGRLIVWGAPAQSQAASRLGVQRVRSLEGGWAVYQVRPGTEAPTAQALVAAGQARYVQPEYLYEPAGLAVPPHNPDYGLSQAAVFQQMNWETGWTRLEPGCPAPVVAVLDGGFYTGRADLAPNLVSREAWLDVVGPDLSAPTPLQGRVDPANNLLGGHGTGMAGVIAAVTGDGSPLAGAGYNLVKVLPIKVFDAQSRTGTLQLAQALEYAAGGTTIAGVPYRNPSPAQVVNLSLASLQAGLNDPYLESVLQRVTASGVVVVASSGNAGAATLSYPASSPYVIAVGATDAGGNRAQWGSGFGSNYGAGLEFVAPGTAVPVFNGGLAGQYGNSYGTSVAAPFISATIALYLYQNAYLSGTLPTASSLLEGVRRRLISAAQHSWQPETGYGLVDVAKVLDPANPACY</sequence>
<dbReference type="InterPro" id="IPR015500">
    <property type="entry name" value="Peptidase_S8_subtilisin-rel"/>
</dbReference>
<evidence type="ECO:0000256" key="1">
    <source>
        <dbReference type="ARBA" id="ARBA00011073"/>
    </source>
</evidence>
<evidence type="ECO:0000313" key="8">
    <source>
        <dbReference type="EMBL" id="RIH93923.1"/>
    </source>
</evidence>
<dbReference type="PRINTS" id="PR00723">
    <property type="entry name" value="SUBTILISIN"/>
</dbReference>
<protein>
    <submittedName>
        <fullName evidence="8">Cell wall-associated protease</fullName>
        <ecNumber evidence="8">3.4.21.-</ecNumber>
    </submittedName>
</protein>
<gene>
    <name evidence="8" type="primary">wprA</name>
    <name evidence="8" type="ORF">Mgrana_00009</name>
</gene>
<name>A0A399FCH0_9DEIN</name>
<feature type="domain" description="Peptidase S8/S53" evidence="7">
    <location>
        <begin position="291"/>
        <end position="572"/>
    </location>
</feature>
<evidence type="ECO:0000259" key="7">
    <source>
        <dbReference type="Pfam" id="PF00082"/>
    </source>
</evidence>
<reference evidence="8 9" key="1">
    <citation type="submission" date="2018-08" db="EMBL/GenBank/DDBJ databases">
        <title>Meiothermus granaticius genome AF-68 sequencing project.</title>
        <authorList>
            <person name="Da Costa M.S."/>
            <person name="Albuquerque L."/>
            <person name="Raposo P."/>
            <person name="Froufe H.J.C."/>
            <person name="Barroso C.S."/>
            <person name="Egas C."/>
        </authorList>
    </citation>
    <scope>NUCLEOTIDE SEQUENCE [LARGE SCALE GENOMIC DNA]</scope>
    <source>
        <strain evidence="8 9">AF-68</strain>
    </source>
</reference>
<feature type="active site" description="Charge relay system" evidence="5">
    <location>
        <position position="522"/>
    </location>
</feature>
<keyword evidence="3 5" id="KW-0378">Hydrolase</keyword>
<keyword evidence="4 5" id="KW-0720">Serine protease</keyword>
<dbReference type="PROSITE" id="PS00138">
    <property type="entry name" value="SUBTILASE_SER"/>
    <property type="match status" value="1"/>
</dbReference>
<dbReference type="GO" id="GO:0006508">
    <property type="term" value="P:proteolysis"/>
    <property type="evidence" value="ECO:0007669"/>
    <property type="project" value="UniProtKB-KW"/>
</dbReference>
<keyword evidence="2 5" id="KW-0645">Protease</keyword>
<dbReference type="InterPro" id="IPR023828">
    <property type="entry name" value="Peptidase_S8_Ser-AS"/>
</dbReference>
<dbReference type="SUPFAM" id="SSF52743">
    <property type="entry name" value="Subtilisin-like"/>
    <property type="match status" value="1"/>
</dbReference>